<evidence type="ECO:0000256" key="7">
    <source>
        <dbReference type="PROSITE-ProRule" id="PRU00169"/>
    </source>
</evidence>
<evidence type="ECO:0000259" key="9">
    <source>
        <dbReference type="PROSITE" id="PS50110"/>
    </source>
</evidence>
<keyword evidence="5 8" id="KW-0238">DNA-binding</keyword>
<dbReference type="FunFam" id="1.10.10.10:FF:000018">
    <property type="entry name" value="DNA-binding response regulator ResD"/>
    <property type="match status" value="1"/>
</dbReference>
<dbReference type="Pfam" id="PF00486">
    <property type="entry name" value="Trans_reg_C"/>
    <property type="match status" value="1"/>
</dbReference>
<evidence type="ECO:0000256" key="3">
    <source>
        <dbReference type="ARBA" id="ARBA00023012"/>
    </source>
</evidence>
<feature type="domain" description="Response regulatory" evidence="9">
    <location>
        <begin position="3"/>
        <end position="115"/>
    </location>
</feature>
<dbReference type="OrthoDB" id="2641503at2"/>
<dbReference type="GO" id="GO:0000156">
    <property type="term" value="F:phosphorelay response regulator activity"/>
    <property type="evidence" value="ECO:0007669"/>
    <property type="project" value="TreeGrafter"/>
</dbReference>
<name>A0A124DYT0_PAEAM</name>
<reference evidence="11 13" key="1">
    <citation type="journal article" date="2016" name="Genome Announc.">
        <title>Draft Genome Sequence of Paenibacillus amylolyticus Heshi-A3, Isolated from Fermented Rice Bran in a Japanese Fermented Seafood Dish.</title>
        <authorList>
            <person name="Akuzawa S."/>
            <person name="Nagaoka J."/>
            <person name="Kanekatsu M."/>
            <person name="Kubota E."/>
            <person name="Ohtake R."/>
            <person name="Suzuki T."/>
            <person name="Kanesaki Y."/>
        </authorList>
    </citation>
    <scope>NUCLEOTIDE SEQUENCE [LARGE SCALE GENOMIC DNA]</scope>
    <source>
        <strain evidence="11 13">Heshi-A3</strain>
    </source>
</reference>
<keyword evidence="6" id="KW-0804">Transcription</keyword>
<reference evidence="12 14" key="3">
    <citation type="submission" date="2016-11" db="EMBL/GenBank/DDBJ databases">
        <title>Paenibacillus species isolates.</title>
        <authorList>
            <person name="Beno S.M."/>
        </authorList>
    </citation>
    <scope>NUCLEOTIDE SEQUENCE [LARGE SCALE GENOMIC DNA]</scope>
    <source>
        <strain evidence="12 14">FSL H8-0246</strain>
    </source>
</reference>
<dbReference type="AlphaFoldDB" id="A0A124DYT0"/>
<evidence type="ECO:0000256" key="2">
    <source>
        <dbReference type="ARBA" id="ARBA00022553"/>
    </source>
</evidence>
<dbReference type="PROSITE" id="PS51755">
    <property type="entry name" value="OMPR_PHOB"/>
    <property type="match status" value="1"/>
</dbReference>
<dbReference type="SMART" id="SM00862">
    <property type="entry name" value="Trans_reg_C"/>
    <property type="match status" value="1"/>
</dbReference>
<sequence>MTKVLIIEDDNMLGDTLSLYLQGEGYDVIRVDNARDGLLQLQARPDILLLDLMLPDSGDKNPCSLMRQHTAIPIIVISSLTEVAERIRSLTDGADDYVCKPFSMQELKARIEAVLRRYSILNNSVVTEQESGISLDLARRTVLLNNQRVEMTFSEFEIMKLFVLNPGKVYSRYALIEAIRGIDAYINDRTIDVHITKLRKKIEDNPKNPQYIQTIWGVGYKFTP</sequence>
<dbReference type="SUPFAM" id="SSF46894">
    <property type="entry name" value="C-terminal effector domain of the bipartite response regulators"/>
    <property type="match status" value="1"/>
</dbReference>
<gene>
    <name evidence="12" type="ORF">BK131_20545</name>
    <name evidence="11" type="ORF">PAHA3_5296</name>
</gene>
<dbReference type="Gene3D" id="3.40.50.2300">
    <property type="match status" value="1"/>
</dbReference>
<evidence type="ECO:0000313" key="12">
    <source>
        <dbReference type="EMBL" id="OMF11861.1"/>
    </source>
</evidence>
<dbReference type="PANTHER" id="PTHR48111:SF1">
    <property type="entry name" value="TWO-COMPONENT RESPONSE REGULATOR ORR33"/>
    <property type="match status" value="1"/>
</dbReference>
<evidence type="ECO:0000256" key="8">
    <source>
        <dbReference type="PROSITE-ProRule" id="PRU01091"/>
    </source>
</evidence>
<dbReference type="GO" id="GO:0000976">
    <property type="term" value="F:transcription cis-regulatory region binding"/>
    <property type="evidence" value="ECO:0007669"/>
    <property type="project" value="TreeGrafter"/>
</dbReference>
<dbReference type="CDD" id="cd00383">
    <property type="entry name" value="trans_reg_C"/>
    <property type="match status" value="1"/>
</dbReference>
<dbReference type="SUPFAM" id="SSF52172">
    <property type="entry name" value="CheY-like"/>
    <property type="match status" value="1"/>
</dbReference>
<keyword evidence="4" id="KW-0805">Transcription regulation</keyword>
<accession>A0A124DYT0</accession>
<dbReference type="InterPro" id="IPR016032">
    <property type="entry name" value="Sig_transdc_resp-reg_C-effctor"/>
</dbReference>
<dbReference type="Gene3D" id="1.10.10.10">
    <property type="entry name" value="Winged helix-like DNA-binding domain superfamily/Winged helix DNA-binding domain"/>
    <property type="match status" value="1"/>
</dbReference>
<keyword evidence="2 7" id="KW-0597">Phosphoprotein</keyword>
<evidence type="ECO:0000256" key="1">
    <source>
        <dbReference type="ARBA" id="ARBA00004496"/>
    </source>
</evidence>
<keyword evidence="3" id="KW-0902">Two-component regulatory system</keyword>
<reference evidence="13" key="2">
    <citation type="submission" date="2016-01" db="EMBL/GenBank/DDBJ databases">
        <title>Draft Genome Sequence of Paenibacillus amylolyticus Heshi-A3 that Was Isolated from Fermented Rice Bran with Aging Salted Mackerel, Which Was Named Heshiko as Traditional Fermented Seafood in Japan.</title>
        <authorList>
            <person name="Akuzawa S."/>
            <person name="Nakagawa J."/>
            <person name="Kanekatsu T."/>
            <person name="Kubota E."/>
            <person name="Ohtake R."/>
            <person name="Suzuki T."/>
            <person name="Kanesaki Y."/>
        </authorList>
    </citation>
    <scope>NUCLEOTIDE SEQUENCE [LARGE SCALE GENOMIC DNA]</scope>
    <source>
        <strain evidence="13">Heshi-A3</strain>
    </source>
</reference>
<dbReference type="GO" id="GO:0005829">
    <property type="term" value="C:cytosol"/>
    <property type="evidence" value="ECO:0007669"/>
    <property type="project" value="TreeGrafter"/>
</dbReference>
<dbReference type="Proteomes" id="UP000187134">
    <property type="component" value="Unassembled WGS sequence"/>
</dbReference>
<feature type="DNA-binding region" description="OmpR/PhoB-type" evidence="8">
    <location>
        <begin position="124"/>
        <end position="224"/>
    </location>
</feature>
<evidence type="ECO:0000256" key="6">
    <source>
        <dbReference type="ARBA" id="ARBA00023163"/>
    </source>
</evidence>
<dbReference type="EMBL" id="BCNV01000007">
    <property type="protein sequence ID" value="GAS85175.1"/>
    <property type="molecule type" value="Genomic_DNA"/>
</dbReference>
<evidence type="ECO:0000313" key="13">
    <source>
        <dbReference type="Proteomes" id="UP000069697"/>
    </source>
</evidence>
<dbReference type="PROSITE" id="PS50110">
    <property type="entry name" value="RESPONSE_REGULATORY"/>
    <property type="match status" value="1"/>
</dbReference>
<evidence type="ECO:0000313" key="11">
    <source>
        <dbReference type="EMBL" id="GAS85175.1"/>
    </source>
</evidence>
<proteinExistence type="predicted"/>
<dbReference type="RefSeq" id="WP_062837527.1">
    <property type="nucleotide sequence ID" value="NZ_BCNV01000007.1"/>
</dbReference>
<dbReference type="Proteomes" id="UP000069697">
    <property type="component" value="Unassembled WGS sequence"/>
</dbReference>
<dbReference type="SMART" id="SM00448">
    <property type="entry name" value="REC"/>
    <property type="match status" value="1"/>
</dbReference>
<feature type="domain" description="OmpR/PhoB-type" evidence="10">
    <location>
        <begin position="124"/>
        <end position="224"/>
    </location>
</feature>
<dbReference type="PANTHER" id="PTHR48111">
    <property type="entry name" value="REGULATOR OF RPOS"/>
    <property type="match status" value="1"/>
</dbReference>
<feature type="modified residue" description="4-aspartylphosphate" evidence="7">
    <location>
        <position position="51"/>
    </location>
</feature>
<dbReference type="GO" id="GO:0006355">
    <property type="term" value="P:regulation of DNA-templated transcription"/>
    <property type="evidence" value="ECO:0007669"/>
    <property type="project" value="InterPro"/>
</dbReference>
<evidence type="ECO:0000259" key="10">
    <source>
        <dbReference type="PROSITE" id="PS51755"/>
    </source>
</evidence>
<evidence type="ECO:0000256" key="4">
    <source>
        <dbReference type="ARBA" id="ARBA00023015"/>
    </source>
</evidence>
<dbReference type="Gene3D" id="6.10.250.690">
    <property type="match status" value="1"/>
</dbReference>
<dbReference type="InterPro" id="IPR001867">
    <property type="entry name" value="OmpR/PhoB-type_DNA-bd"/>
</dbReference>
<comment type="subcellular location">
    <subcellularLocation>
        <location evidence="1">Cytoplasm</location>
    </subcellularLocation>
</comment>
<dbReference type="InterPro" id="IPR036388">
    <property type="entry name" value="WH-like_DNA-bd_sf"/>
</dbReference>
<evidence type="ECO:0000256" key="5">
    <source>
        <dbReference type="ARBA" id="ARBA00023125"/>
    </source>
</evidence>
<dbReference type="EMBL" id="MRTJ01000009">
    <property type="protein sequence ID" value="OMF11861.1"/>
    <property type="molecule type" value="Genomic_DNA"/>
</dbReference>
<protein>
    <submittedName>
        <fullName evidence="12">DNA-binding response regulator</fullName>
    </submittedName>
    <submittedName>
        <fullName evidence="11">Sensory signal transduction protein</fullName>
    </submittedName>
</protein>
<organism evidence="11 13">
    <name type="scientific">Paenibacillus amylolyticus</name>
    <dbReference type="NCBI Taxonomy" id="1451"/>
    <lineage>
        <taxon>Bacteria</taxon>
        <taxon>Bacillati</taxon>
        <taxon>Bacillota</taxon>
        <taxon>Bacilli</taxon>
        <taxon>Bacillales</taxon>
        <taxon>Paenibacillaceae</taxon>
        <taxon>Paenibacillus</taxon>
    </lineage>
</organism>
<comment type="caution">
    <text evidence="11">The sequence shown here is derived from an EMBL/GenBank/DDBJ whole genome shotgun (WGS) entry which is preliminary data.</text>
</comment>
<evidence type="ECO:0000313" key="14">
    <source>
        <dbReference type="Proteomes" id="UP000187134"/>
    </source>
</evidence>
<dbReference type="GO" id="GO:0032993">
    <property type="term" value="C:protein-DNA complex"/>
    <property type="evidence" value="ECO:0007669"/>
    <property type="project" value="TreeGrafter"/>
</dbReference>
<dbReference type="InterPro" id="IPR001789">
    <property type="entry name" value="Sig_transdc_resp-reg_receiver"/>
</dbReference>
<dbReference type="Pfam" id="PF00072">
    <property type="entry name" value="Response_reg"/>
    <property type="match status" value="1"/>
</dbReference>
<dbReference type="InterPro" id="IPR011006">
    <property type="entry name" value="CheY-like_superfamily"/>
</dbReference>
<dbReference type="InterPro" id="IPR039420">
    <property type="entry name" value="WalR-like"/>
</dbReference>